<keyword evidence="5" id="KW-1185">Reference proteome</keyword>
<evidence type="ECO:0000313" key="5">
    <source>
        <dbReference type="Proteomes" id="UP000799428"/>
    </source>
</evidence>
<keyword evidence="2" id="KW-0029">Amino-acid transport</keyword>
<dbReference type="InterPro" id="IPR050524">
    <property type="entry name" value="APC_YAT"/>
</dbReference>
<evidence type="ECO:0000256" key="1">
    <source>
        <dbReference type="ARBA" id="ARBA00022448"/>
    </source>
</evidence>
<dbReference type="PANTHER" id="PTHR43341">
    <property type="entry name" value="AMINO ACID PERMEASE"/>
    <property type="match status" value="1"/>
</dbReference>
<proteinExistence type="predicted"/>
<feature type="transmembrane region" description="Helical" evidence="3">
    <location>
        <begin position="163"/>
        <end position="182"/>
    </location>
</feature>
<evidence type="ECO:0000313" key="4">
    <source>
        <dbReference type="EMBL" id="KAF2703298.1"/>
    </source>
</evidence>
<dbReference type="PANTHER" id="PTHR43341:SF1">
    <property type="entry name" value="GENERAL AMINO-ACID PERMEASE GAP1"/>
    <property type="match status" value="1"/>
</dbReference>
<dbReference type="EMBL" id="MU005788">
    <property type="protein sequence ID" value="KAF2703298.1"/>
    <property type="molecule type" value="Genomic_DNA"/>
</dbReference>
<sequence>MDYISERFYLNPSKLSSSKEPWVQAKTDGTQIVDEGALEPEIDRVVPGEFKPFHGRLKSRYIWMIAIGDILEIIDPGLLIRSGNSLCIAGPGGTLISFTLVGIIVSLGMCSKRMDRASTISRSRPCSIRRYAPARVFLISTGMQFILTGYTWFLGFFSAHDLGINYVLSPILVGFYLAYKFWHETTIVKSAETDIWTGRLKDEVRSVEWEAKIQNQLHWAAMELEMVHNYVT</sequence>
<feature type="transmembrane region" description="Helical" evidence="3">
    <location>
        <begin position="132"/>
        <end position="157"/>
    </location>
</feature>
<dbReference type="Proteomes" id="UP000799428">
    <property type="component" value="Unassembled WGS sequence"/>
</dbReference>
<evidence type="ECO:0000256" key="3">
    <source>
        <dbReference type="SAM" id="Phobius"/>
    </source>
</evidence>
<organism evidence="4 5">
    <name type="scientific">Pleomassaria siparia CBS 279.74</name>
    <dbReference type="NCBI Taxonomy" id="1314801"/>
    <lineage>
        <taxon>Eukaryota</taxon>
        <taxon>Fungi</taxon>
        <taxon>Dikarya</taxon>
        <taxon>Ascomycota</taxon>
        <taxon>Pezizomycotina</taxon>
        <taxon>Dothideomycetes</taxon>
        <taxon>Pleosporomycetidae</taxon>
        <taxon>Pleosporales</taxon>
        <taxon>Pleomassariaceae</taxon>
        <taxon>Pleomassaria</taxon>
    </lineage>
</organism>
<keyword evidence="3" id="KW-0812">Transmembrane</keyword>
<gene>
    <name evidence="4" type="ORF">K504DRAFT_495723</name>
</gene>
<feature type="transmembrane region" description="Helical" evidence="3">
    <location>
        <begin position="92"/>
        <end position="111"/>
    </location>
</feature>
<keyword evidence="3" id="KW-0472">Membrane</keyword>
<dbReference type="GO" id="GO:0016020">
    <property type="term" value="C:membrane"/>
    <property type="evidence" value="ECO:0007669"/>
    <property type="project" value="TreeGrafter"/>
</dbReference>
<protein>
    <recommendedName>
        <fullName evidence="6">Amino acid permease/ SLC12A domain-containing protein</fullName>
    </recommendedName>
</protein>
<evidence type="ECO:0008006" key="6">
    <source>
        <dbReference type="Google" id="ProtNLM"/>
    </source>
</evidence>
<dbReference type="GO" id="GO:0015171">
    <property type="term" value="F:amino acid transmembrane transporter activity"/>
    <property type="evidence" value="ECO:0007669"/>
    <property type="project" value="TreeGrafter"/>
</dbReference>
<keyword evidence="3" id="KW-1133">Transmembrane helix</keyword>
<keyword evidence="1" id="KW-0813">Transport</keyword>
<dbReference type="OrthoDB" id="10069361at2759"/>
<name>A0A6G1JRX2_9PLEO</name>
<reference evidence="4" key="1">
    <citation type="journal article" date="2020" name="Stud. Mycol.">
        <title>101 Dothideomycetes genomes: a test case for predicting lifestyles and emergence of pathogens.</title>
        <authorList>
            <person name="Haridas S."/>
            <person name="Albert R."/>
            <person name="Binder M."/>
            <person name="Bloem J."/>
            <person name="Labutti K."/>
            <person name="Salamov A."/>
            <person name="Andreopoulos B."/>
            <person name="Baker S."/>
            <person name="Barry K."/>
            <person name="Bills G."/>
            <person name="Bluhm B."/>
            <person name="Cannon C."/>
            <person name="Castanera R."/>
            <person name="Culley D."/>
            <person name="Daum C."/>
            <person name="Ezra D."/>
            <person name="Gonzalez J."/>
            <person name="Henrissat B."/>
            <person name="Kuo A."/>
            <person name="Liang C."/>
            <person name="Lipzen A."/>
            <person name="Lutzoni F."/>
            <person name="Magnuson J."/>
            <person name="Mondo S."/>
            <person name="Nolan M."/>
            <person name="Ohm R."/>
            <person name="Pangilinan J."/>
            <person name="Park H.-J."/>
            <person name="Ramirez L."/>
            <person name="Alfaro M."/>
            <person name="Sun H."/>
            <person name="Tritt A."/>
            <person name="Yoshinaga Y."/>
            <person name="Zwiers L.-H."/>
            <person name="Turgeon B."/>
            <person name="Goodwin S."/>
            <person name="Spatafora J."/>
            <person name="Crous P."/>
            <person name="Grigoriev I."/>
        </authorList>
    </citation>
    <scope>NUCLEOTIDE SEQUENCE</scope>
    <source>
        <strain evidence="4">CBS 279.74</strain>
    </source>
</reference>
<accession>A0A6G1JRX2</accession>
<dbReference type="AlphaFoldDB" id="A0A6G1JRX2"/>
<evidence type="ECO:0000256" key="2">
    <source>
        <dbReference type="ARBA" id="ARBA00022970"/>
    </source>
</evidence>